<accession>A0AAW1HSM9</accession>
<evidence type="ECO:0000313" key="2">
    <source>
        <dbReference type="Proteomes" id="UP001458880"/>
    </source>
</evidence>
<protein>
    <submittedName>
        <fullName evidence="1">Uncharacterized protein</fullName>
    </submittedName>
</protein>
<dbReference type="Proteomes" id="UP001458880">
    <property type="component" value="Unassembled WGS sequence"/>
</dbReference>
<dbReference type="AlphaFoldDB" id="A0AAW1HSM9"/>
<reference evidence="1 2" key="1">
    <citation type="journal article" date="2024" name="BMC Genomics">
        <title>De novo assembly and annotation of Popillia japonica's genome with initial clues to its potential as an invasive pest.</title>
        <authorList>
            <person name="Cucini C."/>
            <person name="Boschi S."/>
            <person name="Funari R."/>
            <person name="Cardaioli E."/>
            <person name="Iannotti N."/>
            <person name="Marturano G."/>
            <person name="Paoli F."/>
            <person name="Bruttini M."/>
            <person name="Carapelli A."/>
            <person name="Frati F."/>
            <person name="Nardi F."/>
        </authorList>
    </citation>
    <scope>NUCLEOTIDE SEQUENCE [LARGE SCALE GENOMIC DNA]</scope>
    <source>
        <strain evidence="1">DMR45628</strain>
    </source>
</reference>
<proteinExistence type="predicted"/>
<comment type="caution">
    <text evidence="1">The sequence shown here is derived from an EMBL/GenBank/DDBJ whole genome shotgun (WGS) entry which is preliminary data.</text>
</comment>
<evidence type="ECO:0000313" key="1">
    <source>
        <dbReference type="EMBL" id="KAK9679402.1"/>
    </source>
</evidence>
<organism evidence="1 2">
    <name type="scientific">Popillia japonica</name>
    <name type="common">Japanese beetle</name>
    <dbReference type="NCBI Taxonomy" id="7064"/>
    <lineage>
        <taxon>Eukaryota</taxon>
        <taxon>Metazoa</taxon>
        <taxon>Ecdysozoa</taxon>
        <taxon>Arthropoda</taxon>
        <taxon>Hexapoda</taxon>
        <taxon>Insecta</taxon>
        <taxon>Pterygota</taxon>
        <taxon>Neoptera</taxon>
        <taxon>Endopterygota</taxon>
        <taxon>Coleoptera</taxon>
        <taxon>Polyphaga</taxon>
        <taxon>Scarabaeiformia</taxon>
        <taxon>Scarabaeidae</taxon>
        <taxon>Rutelinae</taxon>
        <taxon>Popillia</taxon>
    </lineage>
</organism>
<name>A0AAW1HSM9_POPJA</name>
<sequence>MREEVLGYDSGIRSYRVFANYRFVCQSVDRRNQSRAIHDGPGAYVFGFLFRYIYIYGLHASSKINKEKWWVLVALEDKKRRKAG</sequence>
<keyword evidence="2" id="KW-1185">Reference proteome</keyword>
<gene>
    <name evidence="1" type="ORF">QE152_g40066</name>
</gene>
<dbReference type="EMBL" id="JASPKY010001026">
    <property type="protein sequence ID" value="KAK9679402.1"/>
    <property type="molecule type" value="Genomic_DNA"/>
</dbReference>